<evidence type="ECO:0000313" key="2">
    <source>
        <dbReference type="EMBL" id="KDR82245.1"/>
    </source>
</evidence>
<dbReference type="Proteomes" id="UP000027222">
    <property type="component" value="Unassembled WGS sequence"/>
</dbReference>
<accession>A0A067TG92</accession>
<protein>
    <recommendedName>
        <fullName evidence="4">F-box domain-containing protein</fullName>
    </recommendedName>
</protein>
<proteinExistence type="predicted"/>
<dbReference type="EMBL" id="KL142370">
    <property type="protein sequence ID" value="KDR82245.1"/>
    <property type="molecule type" value="Genomic_DNA"/>
</dbReference>
<organism evidence="2 3">
    <name type="scientific">Galerina marginata (strain CBS 339.88)</name>
    <dbReference type="NCBI Taxonomy" id="685588"/>
    <lineage>
        <taxon>Eukaryota</taxon>
        <taxon>Fungi</taxon>
        <taxon>Dikarya</taxon>
        <taxon>Basidiomycota</taxon>
        <taxon>Agaricomycotina</taxon>
        <taxon>Agaricomycetes</taxon>
        <taxon>Agaricomycetidae</taxon>
        <taxon>Agaricales</taxon>
        <taxon>Agaricineae</taxon>
        <taxon>Strophariaceae</taxon>
        <taxon>Galerina</taxon>
    </lineage>
</organism>
<gene>
    <name evidence="2" type="ORF">GALMADRAFT_135605</name>
</gene>
<dbReference type="OrthoDB" id="3064206at2759"/>
<name>A0A067TG92_GALM3</name>
<sequence>MTPLVGVVSDNERLHGDEVVECGAGADELEVVVVEVLGGRAMVEEVLELEDDLGDEKLKLELEETDEKPEVEELKLPAGRNENGGQAQISRLHEDILYYIFELNADMYLEEESNSSDDDGQTSSDPNDNALNDHALNVIRHTSQVCRCWRGLIIGSPMIWGNIIDLNLLRQVNNLWRKEVIKRTGNSRLSVKGVVKCKGSTGEFFADLMKNHWLRIRKLNVKIYDYQFLDDETWQALQHPAPHLEFFKLDIEYWGELPTHHSSLTRPHPYVNSASPTPGESTPISRSELPGCVSSGT</sequence>
<dbReference type="HOGENOM" id="CLU_937039_0_0_1"/>
<evidence type="ECO:0008006" key="4">
    <source>
        <dbReference type="Google" id="ProtNLM"/>
    </source>
</evidence>
<keyword evidence="3" id="KW-1185">Reference proteome</keyword>
<feature type="compositionally biased region" description="Polar residues" evidence="1">
    <location>
        <begin position="272"/>
        <end position="285"/>
    </location>
</feature>
<evidence type="ECO:0000256" key="1">
    <source>
        <dbReference type="SAM" id="MobiDB-lite"/>
    </source>
</evidence>
<reference evidence="3" key="1">
    <citation type="journal article" date="2014" name="Proc. Natl. Acad. Sci. U.S.A.">
        <title>Extensive sampling of basidiomycete genomes demonstrates inadequacy of the white-rot/brown-rot paradigm for wood decay fungi.</title>
        <authorList>
            <person name="Riley R."/>
            <person name="Salamov A.A."/>
            <person name="Brown D.W."/>
            <person name="Nagy L.G."/>
            <person name="Floudas D."/>
            <person name="Held B.W."/>
            <person name="Levasseur A."/>
            <person name="Lombard V."/>
            <person name="Morin E."/>
            <person name="Otillar R."/>
            <person name="Lindquist E.A."/>
            <person name="Sun H."/>
            <person name="LaButti K.M."/>
            <person name="Schmutz J."/>
            <person name="Jabbour D."/>
            <person name="Luo H."/>
            <person name="Baker S.E."/>
            <person name="Pisabarro A.G."/>
            <person name="Walton J.D."/>
            <person name="Blanchette R.A."/>
            <person name="Henrissat B."/>
            <person name="Martin F."/>
            <person name="Cullen D."/>
            <person name="Hibbett D.S."/>
            <person name="Grigoriev I.V."/>
        </authorList>
    </citation>
    <scope>NUCLEOTIDE SEQUENCE [LARGE SCALE GENOMIC DNA]</scope>
    <source>
        <strain evidence="3">CBS 339.88</strain>
    </source>
</reference>
<dbReference type="AlphaFoldDB" id="A0A067TG92"/>
<evidence type="ECO:0000313" key="3">
    <source>
        <dbReference type="Proteomes" id="UP000027222"/>
    </source>
</evidence>
<feature type="region of interest" description="Disordered" evidence="1">
    <location>
        <begin position="265"/>
        <end position="297"/>
    </location>
</feature>